<comment type="caution">
    <text evidence="1">The sequence shown here is derived from an EMBL/GenBank/DDBJ whole genome shotgun (WGS) entry which is preliminary data.</text>
</comment>
<dbReference type="Proteomes" id="UP000027153">
    <property type="component" value="Unassembled WGS sequence"/>
</dbReference>
<sequence length="39" mass="4382">MAEKNMGENCLRGLFVYTLSLVDEDDRTPIEDIPLIGVN</sequence>
<dbReference type="AlphaFoldDB" id="A0A062V2N0"/>
<keyword evidence="2" id="KW-1185">Reference proteome</keyword>
<reference evidence="1 2" key="1">
    <citation type="journal article" date="2013" name="Nature">
        <title>Anaerobic oxidation of methane coupled to nitrate reduction in a novel archaeal lineage.</title>
        <authorList>
            <person name="Haroon M.F."/>
            <person name="Hu S."/>
            <person name="Shi Y."/>
            <person name="Imelfort M."/>
            <person name="Keller J."/>
            <person name="Hugenholtz P."/>
            <person name="Yuan Z."/>
            <person name="Tyson G.W."/>
        </authorList>
    </citation>
    <scope>NUCLEOTIDE SEQUENCE [LARGE SCALE GENOMIC DNA]</scope>
    <source>
        <strain evidence="1 2">ANME-2d</strain>
    </source>
</reference>
<evidence type="ECO:0000313" key="1">
    <source>
        <dbReference type="EMBL" id="KCZ71627.1"/>
    </source>
</evidence>
<protein>
    <submittedName>
        <fullName evidence="1">Uncharacterized protein</fullName>
    </submittedName>
</protein>
<organism evidence="1 2">
    <name type="scientific">Candidatus Methanoperedens nitratireducens</name>
    <dbReference type="NCBI Taxonomy" id="1392998"/>
    <lineage>
        <taxon>Archaea</taxon>
        <taxon>Methanobacteriati</taxon>
        <taxon>Methanobacteriota</taxon>
        <taxon>Stenosarchaea group</taxon>
        <taxon>Methanomicrobia</taxon>
        <taxon>Methanosarcinales</taxon>
        <taxon>ANME-2 cluster</taxon>
        <taxon>Candidatus Methanoperedentaceae</taxon>
        <taxon>Candidatus Methanoperedens</taxon>
    </lineage>
</organism>
<gene>
    <name evidence="1" type="ORF">ANME2D_02362</name>
</gene>
<name>A0A062V2N0_9EURY</name>
<evidence type="ECO:0000313" key="2">
    <source>
        <dbReference type="Proteomes" id="UP000027153"/>
    </source>
</evidence>
<proteinExistence type="predicted"/>
<accession>A0A062V2N0</accession>
<dbReference type="EMBL" id="JMIY01000005">
    <property type="protein sequence ID" value="KCZ71627.1"/>
    <property type="molecule type" value="Genomic_DNA"/>
</dbReference>